<keyword evidence="1" id="KW-0808">Transferase</keyword>
<dbReference type="SUPFAM" id="SSF53335">
    <property type="entry name" value="S-adenosyl-L-methionine-dependent methyltransferases"/>
    <property type="match status" value="1"/>
</dbReference>
<dbReference type="AlphaFoldDB" id="A0A4R6REM6"/>
<dbReference type="NCBIfam" id="TIGR04325">
    <property type="entry name" value="MTase_LIC12133"/>
    <property type="match status" value="1"/>
</dbReference>
<dbReference type="GO" id="GO:0008168">
    <property type="term" value="F:methyltransferase activity"/>
    <property type="evidence" value="ECO:0007669"/>
    <property type="project" value="UniProtKB-KW"/>
</dbReference>
<name>A0A4R6REM6_9BURK</name>
<proteinExistence type="predicted"/>
<keyword evidence="1" id="KW-0489">Methyltransferase</keyword>
<dbReference type="EMBL" id="SNXW01000003">
    <property type="protein sequence ID" value="TDP84709.1"/>
    <property type="molecule type" value="Genomic_DNA"/>
</dbReference>
<dbReference type="GO" id="GO:0032259">
    <property type="term" value="P:methylation"/>
    <property type="evidence" value="ECO:0007669"/>
    <property type="project" value="UniProtKB-KW"/>
</dbReference>
<evidence type="ECO:0000313" key="2">
    <source>
        <dbReference type="Proteomes" id="UP000294593"/>
    </source>
</evidence>
<dbReference type="OrthoDB" id="8846308at2"/>
<dbReference type="Proteomes" id="UP000294593">
    <property type="component" value="Unassembled WGS sequence"/>
</dbReference>
<dbReference type="InterPro" id="IPR027612">
    <property type="entry name" value="Put_MTase_LIC12133"/>
</dbReference>
<gene>
    <name evidence="1" type="ORF">EV672_103280</name>
</gene>
<reference evidence="1 2" key="1">
    <citation type="submission" date="2019-03" db="EMBL/GenBank/DDBJ databases">
        <title>Genomic Encyclopedia of Type Strains, Phase IV (KMG-IV): sequencing the most valuable type-strain genomes for metagenomic binning, comparative biology and taxonomic classification.</title>
        <authorList>
            <person name="Goeker M."/>
        </authorList>
    </citation>
    <scope>NUCLEOTIDE SEQUENCE [LARGE SCALE GENOMIC DNA]</scope>
    <source>
        <strain evidence="1 2">DSM 11901</strain>
    </source>
</reference>
<dbReference type="InterPro" id="IPR029063">
    <property type="entry name" value="SAM-dependent_MTases_sf"/>
</dbReference>
<keyword evidence="2" id="KW-1185">Reference proteome</keyword>
<evidence type="ECO:0000313" key="1">
    <source>
        <dbReference type="EMBL" id="TDP84709.1"/>
    </source>
</evidence>
<protein>
    <submittedName>
        <fullName evidence="1">Putative methyltransferase (TIGR04325 family)</fullName>
    </submittedName>
</protein>
<accession>A0A4R6REM6</accession>
<sequence>MPLALIKRLPLIRSWLHRRAIRKYFSPRGSGCHSGHFSSFAQARAWLPPSPEFSHDKFTDEYVHERSRRIWAFDYPVLFWLREAFAGGSSTVLDIGGSIGNQYYAYQRYLRYPEALQWRVQELSAFIGQGRELAQQRGAAALSFSDAWPAEWLDSEVWLAAGVLEFMESQDLPSLLARCARKPRHILLNKLPLSESPAFVSSQNIGFGSYVPHHVFNRRDFIGAIESLGYELVDTWDVPERSFQSLGFDEDAFDVYSGLYFRATH</sequence>
<dbReference type="RefSeq" id="WP_133607912.1">
    <property type="nucleotide sequence ID" value="NZ_SNXW01000003.1"/>
</dbReference>
<organism evidence="1 2">
    <name type="scientific">Aquabacterium commune</name>
    <dbReference type="NCBI Taxonomy" id="70586"/>
    <lineage>
        <taxon>Bacteria</taxon>
        <taxon>Pseudomonadati</taxon>
        <taxon>Pseudomonadota</taxon>
        <taxon>Betaproteobacteria</taxon>
        <taxon>Burkholderiales</taxon>
        <taxon>Aquabacterium</taxon>
    </lineage>
</organism>
<comment type="caution">
    <text evidence="1">The sequence shown here is derived from an EMBL/GenBank/DDBJ whole genome shotgun (WGS) entry which is preliminary data.</text>
</comment>